<evidence type="ECO:0000256" key="3">
    <source>
        <dbReference type="ARBA" id="ARBA00004782"/>
    </source>
</evidence>
<evidence type="ECO:0000256" key="4">
    <source>
        <dbReference type="ARBA" id="ARBA00012094"/>
    </source>
</evidence>
<feature type="domain" description="Fumarylacetoacetase N-terminal" evidence="12">
    <location>
        <begin position="33"/>
        <end position="127"/>
    </location>
</feature>
<evidence type="ECO:0000313" key="13">
    <source>
        <dbReference type="EMBL" id="GGJ34820.1"/>
    </source>
</evidence>
<evidence type="ECO:0000256" key="9">
    <source>
        <dbReference type="ARBA" id="ARBA00022878"/>
    </source>
</evidence>
<keyword evidence="9" id="KW-0828">Tyrosine catabolism</keyword>
<comment type="caution">
    <text evidence="13">The sequence shown here is derived from an EMBL/GenBank/DDBJ whole genome shotgun (WGS) entry which is preliminary data.</text>
</comment>
<keyword evidence="7" id="KW-0106">Calcium</keyword>
<dbReference type="RefSeq" id="WP_189002660.1">
    <property type="nucleotide sequence ID" value="NZ_BMOD01000006.1"/>
</dbReference>
<comment type="cofactor">
    <cofactor evidence="1">
        <name>Ca(2+)</name>
        <dbReference type="ChEBI" id="CHEBI:29108"/>
    </cofactor>
</comment>
<dbReference type="InterPro" id="IPR005959">
    <property type="entry name" value="Fumarylacetoacetase"/>
</dbReference>
<reference evidence="14" key="1">
    <citation type="journal article" date="2019" name="Int. J. Syst. Evol. Microbiol.">
        <title>The Global Catalogue of Microorganisms (GCM) 10K type strain sequencing project: providing services to taxonomists for standard genome sequencing and annotation.</title>
        <authorList>
            <consortium name="The Broad Institute Genomics Platform"/>
            <consortium name="The Broad Institute Genome Sequencing Center for Infectious Disease"/>
            <person name="Wu L."/>
            <person name="Ma J."/>
        </authorList>
    </citation>
    <scope>NUCLEOTIDE SEQUENCE [LARGE SCALE GENOMIC DNA]</scope>
    <source>
        <strain evidence="14">JCM 14370</strain>
    </source>
</reference>
<dbReference type="InterPro" id="IPR011234">
    <property type="entry name" value="Fumarylacetoacetase-like_C"/>
</dbReference>
<dbReference type="Gene3D" id="3.90.850.10">
    <property type="entry name" value="Fumarylacetoacetase-like, C-terminal domain"/>
    <property type="match status" value="1"/>
</dbReference>
<comment type="pathway">
    <text evidence="3">Amino-acid degradation; L-phenylalanine degradation; acetoacetate and fumarate from L-phenylalanine: step 6/6.</text>
</comment>
<protein>
    <recommendedName>
        <fullName evidence="4">fumarylacetoacetase</fullName>
        <ecNumber evidence="4">3.7.1.2</ecNumber>
    </recommendedName>
</protein>
<organism evidence="13 14">
    <name type="scientific">Deinococcus roseus</name>
    <dbReference type="NCBI Taxonomy" id="392414"/>
    <lineage>
        <taxon>Bacteria</taxon>
        <taxon>Thermotogati</taxon>
        <taxon>Deinococcota</taxon>
        <taxon>Deinococci</taxon>
        <taxon>Deinococcales</taxon>
        <taxon>Deinococcaceae</taxon>
        <taxon>Deinococcus</taxon>
    </lineage>
</organism>
<dbReference type="SUPFAM" id="SSF63433">
    <property type="entry name" value="Fumarylacetoacetate hydrolase, FAH, N-terminal domain"/>
    <property type="match status" value="1"/>
</dbReference>
<evidence type="ECO:0000256" key="8">
    <source>
        <dbReference type="ARBA" id="ARBA00022842"/>
    </source>
</evidence>
<evidence type="ECO:0000259" key="12">
    <source>
        <dbReference type="Pfam" id="PF09298"/>
    </source>
</evidence>
<comment type="cofactor">
    <cofactor evidence="2">
        <name>Mg(2+)</name>
        <dbReference type="ChEBI" id="CHEBI:18420"/>
    </cofactor>
</comment>
<dbReference type="Pfam" id="PF09298">
    <property type="entry name" value="FAA_hydrolase_N"/>
    <property type="match status" value="1"/>
</dbReference>
<dbReference type="InterPro" id="IPR015377">
    <property type="entry name" value="Fumarylacetoacetase_N"/>
</dbReference>
<accession>A0ABQ2CZK0</accession>
<evidence type="ECO:0000256" key="7">
    <source>
        <dbReference type="ARBA" id="ARBA00022837"/>
    </source>
</evidence>
<name>A0ABQ2CZK0_9DEIO</name>
<dbReference type="InterPro" id="IPR036663">
    <property type="entry name" value="Fumarylacetoacetase_C_sf"/>
</dbReference>
<dbReference type="Proteomes" id="UP000632222">
    <property type="component" value="Unassembled WGS sequence"/>
</dbReference>
<feature type="domain" description="Fumarylacetoacetase-like C-terminal" evidence="11">
    <location>
        <begin position="135"/>
        <end position="413"/>
    </location>
</feature>
<keyword evidence="5" id="KW-0479">Metal-binding</keyword>
<keyword evidence="10" id="KW-0585">Phenylalanine catabolism</keyword>
<evidence type="ECO:0000256" key="1">
    <source>
        <dbReference type="ARBA" id="ARBA00001913"/>
    </source>
</evidence>
<evidence type="ECO:0000313" key="14">
    <source>
        <dbReference type="Proteomes" id="UP000632222"/>
    </source>
</evidence>
<dbReference type="Pfam" id="PF01557">
    <property type="entry name" value="FAA_hydrolase"/>
    <property type="match status" value="1"/>
</dbReference>
<evidence type="ECO:0000256" key="5">
    <source>
        <dbReference type="ARBA" id="ARBA00022723"/>
    </source>
</evidence>
<sequence>MTNFYPLPINETHDVTLQSWVETANGHPDFPIQNLPYGVFSLDGGARRIGVAIGDHVLDVSALEGVFAREVEEAFRQPTLNAFIRLGRACWQDTRMKLSEMLRDDFDSPFEYSPHLYPQSEVQMHLPFRIGDYTDFYAGIHHATRVGSLFRPDNPLMPNYKHVPIGYHGRSSSIVVSGTSIRRPVGQILPDPQQPPIFAPSRRLDYELELGFVVSGGNALGDTISIEEAREHLFGVVLLNDWSARDIQAWEYQPLGPFLSKNFATSLGPWVVTFEALAPYRTPAYPRAAADPAPLEYLQDERDRMLGGLDIHLTVSLQAQSMTDPVQISEGQATDLYWTPAQLLAHHSCGGCNLNAGDLLGSGTISGPEQTQAGCLLELTMGGRDPLQLPSGETRRFLEDQDEVVFSGWCEKEGFARIGFGSCSGVILPAKTSETLATLKP</sequence>
<dbReference type="PANTHER" id="PTHR43069:SF2">
    <property type="entry name" value="FUMARYLACETOACETASE"/>
    <property type="match status" value="1"/>
</dbReference>
<dbReference type="InterPro" id="IPR036462">
    <property type="entry name" value="Fumarylacetoacetase_N_sf"/>
</dbReference>
<evidence type="ECO:0000256" key="6">
    <source>
        <dbReference type="ARBA" id="ARBA00022801"/>
    </source>
</evidence>
<keyword evidence="6" id="KW-0378">Hydrolase</keyword>
<proteinExistence type="predicted"/>
<evidence type="ECO:0000256" key="2">
    <source>
        <dbReference type="ARBA" id="ARBA00001946"/>
    </source>
</evidence>
<dbReference type="SUPFAM" id="SSF56529">
    <property type="entry name" value="FAH"/>
    <property type="match status" value="1"/>
</dbReference>
<dbReference type="EC" id="3.7.1.2" evidence="4"/>
<keyword evidence="14" id="KW-1185">Reference proteome</keyword>
<evidence type="ECO:0000259" key="11">
    <source>
        <dbReference type="Pfam" id="PF01557"/>
    </source>
</evidence>
<gene>
    <name evidence="13" type="primary">fahA</name>
    <name evidence="13" type="ORF">GCM10008938_21230</name>
</gene>
<dbReference type="EMBL" id="BMOD01000006">
    <property type="protein sequence ID" value="GGJ34820.1"/>
    <property type="molecule type" value="Genomic_DNA"/>
</dbReference>
<keyword evidence="8" id="KW-0460">Magnesium</keyword>
<dbReference type="NCBIfam" id="TIGR01266">
    <property type="entry name" value="fum_ac_acetase"/>
    <property type="match status" value="1"/>
</dbReference>
<evidence type="ECO:0000256" key="10">
    <source>
        <dbReference type="ARBA" id="ARBA00023232"/>
    </source>
</evidence>
<dbReference type="PANTHER" id="PTHR43069">
    <property type="entry name" value="FUMARYLACETOACETASE"/>
    <property type="match status" value="1"/>
</dbReference>
<dbReference type="Gene3D" id="2.30.30.230">
    <property type="entry name" value="Fumarylacetoacetase, N-terminal domain"/>
    <property type="match status" value="1"/>
</dbReference>